<evidence type="ECO:0000313" key="4">
    <source>
        <dbReference type="EMBL" id="TNC20469.1"/>
    </source>
</evidence>
<evidence type="ECO:0000259" key="3">
    <source>
        <dbReference type="PROSITE" id="PS51371"/>
    </source>
</evidence>
<feature type="domain" description="CBS" evidence="3">
    <location>
        <begin position="7"/>
        <end position="63"/>
    </location>
</feature>
<dbReference type="Pfam" id="PF00571">
    <property type="entry name" value="CBS"/>
    <property type="match status" value="2"/>
</dbReference>
<dbReference type="PANTHER" id="PTHR43080:SF29">
    <property type="entry name" value="OS02G0818000 PROTEIN"/>
    <property type="match status" value="1"/>
</dbReference>
<comment type="caution">
    <text evidence="4">The sequence shown here is derived from an EMBL/GenBank/DDBJ whole genome shotgun (WGS) entry which is preliminary data.</text>
</comment>
<evidence type="ECO:0000313" key="5">
    <source>
        <dbReference type="Proteomes" id="UP000305546"/>
    </source>
</evidence>
<accession>A0A5C4LVV2</accession>
<dbReference type="InterPro" id="IPR051257">
    <property type="entry name" value="Diverse_CBS-Domain"/>
</dbReference>
<dbReference type="InterPro" id="IPR000644">
    <property type="entry name" value="CBS_dom"/>
</dbReference>
<dbReference type="PANTHER" id="PTHR43080">
    <property type="entry name" value="CBS DOMAIN-CONTAINING PROTEIN CBSX3, MITOCHONDRIAL"/>
    <property type="match status" value="1"/>
</dbReference>
<dbReference type="PROSITE" id="PS51371">
    <property type="entry name" value="CBS"/>
    <property type="match status" value="2"/>
</dbReference>
<dbReference type="Gene3D" id="3.10.580.10">
    <property type="entry name" value="CBS-domain"/>
    <property type="match status" value="1"/>
</dbReference>
<dbReference type="RefSeq" id="WP_139100336.1">
    <property type="nucleotide sequence ID" value="NZ_VDFW01000043.1"/>
</dbReference>
<evidence type="ECO:0000256" key="1">
    <source>
        <dbReference type="ARBA" id="ARBA00023122"/>
    </source>
</evidence>
<dbReference type="SUPFAM" id="SSF54631">
    <property type="entry name" value="CBS-domain pair"/>
    <property type="match status" value="1"/>
</dbReference>
<dbReference type="InterPro" id="IPR007055">
    <property type="entry name" value="BON_dom"/>
</dbReference>
<dbReference type="Pfam" id="PF04972">
    <property type="entry name" value="BON"/>
    <property type="match status" value="1"/>
</dbReference>
<keyword evidence="5" id="KW-1185">Reference proteome</keyword>
<dbReference type="Proteomes" id="UP000305546">
    <property type="component" value="Unassembled WGS sequence"/>
</dbReference>
<feature type="domain" description="CBS" evidence="3">
    <location>
        <begin position="70"/>
        <end position="125"/>
    </location>
</feature>
<dbReference type="EMBL" id="VDFW01000043">
    <property type="protein sequence ID" value="TNC20469.1"/>
    <property type="molecule type" value="Genomic_DNA"/>
</dbReference>
<dbReference type="InterPro" id="IPR046342">
    <property type="entry name" value="CBS_dom_sf"/>
</dbReference>
<organism evidence="4 5">
    <name type="scientific">Amycolatopsis alkalitolerans</name>
    <dbReference type="NCBI Taxonomy" id="2547244"/>
    <lineage>
        <taxon>Bacteria</taxon>
        <taxon>Bacillati</taxon>
        <taxon>Actinomycetota</taxon>
        <taxon>Actinomycetes</taxon>
        <taxon>Pseudonocardiales</taxon>
        <taxon>Pseudonocardiaceae</taxon>
        <taxon>Amycolatopsis</taxon>
    </lineage>
</organism>
<name>A0A5C4LVV2_9PSEU</name>
<dbReference type="OrthoDB" id="9799454at2"/>
<evidence type="ECO:0000256" key="2">
    <source>
        <dbReference type="PROSITE-ProRule" id="PRU00703"/>
    </source>
</evidence>
<dbReference type="AlphaFoldDB" id="A0A5C4LVV2"/>
<reference evidence="4 5" key="1">
    <citation type="submission" date="2019-06" db="EMBL/GenBank/DDBJ databases">
        <title>Amycolatopsis alkalitolerans sp. nov., isolated from Gastrodia elata Blume.</title>
        <authorList>
            <person name="Narsing Rao M.P."/>
            <person name="Li W.J."/>
        </authorList>
    </citation>
    <scope>NUCLEOTIDE SEQUENCE [LARGE SCALE GENOMIC DNA]</scope>
    <source>
        <strain evidence="4 5">SYSUP0005</strain>
    </source>
</reference>
<proteinExistence type="predicted"/>
<sequence>MRAWEIMSKPVVRVGPSTPVPDATALLVQYGFAALPVVDADQRVVGIFTEADALRASGTGGEGSRVAAYMTAPADVVSTETDVARIARQMLDDRRRCIPVVEDGVLVGVVSRRDVLRPLFRRDETVTADLRSLLATYLHRTSEWEVEVSDGVATVSGEFAGDAERNLIGILARTVPGVVRAEIRETASPATKGAVDEGQGG</sequence>
<dbReference type="SMART" id="SM00116">
    <property type="entry name" value="CBS"/>
    <property type="match status" value="2"/>
</dbReference>
<protein>
    <submittedName>
        <fullName evidence="4">CBS domain-containing protein</fullName>
    </submittedName>
</protein>
<gene>
    <name evidence="4" type="ORF">FG385_30910</name>
</gene>
<keyword evidence="1 2" id="KW-0129">CBS domain</keyword>